<keyword evidence="5" id="KW-0408">Iron</keyword>
<dbReference type="Gene3D" id="3.10.20.600">
    <property type="match status" value="1"/>
</dbReference>
<dbReference type="PANTHER" id="PTHR43578">
    <property type="entry name" value="NADH-QUINONE OXIDOREDUCTASE SUBUNIT F"/>
    <property type="match status" value="1"/>
</dbReference>
<proteinExistence type="inferred from homology"/>
<keyword evidence="10" id="KW-1185">Reference proteome</keyword>
<sequence length="621" mass="67507">MTASSPAAARVIPLATAEQLLERKRRKSQLKGRQPDGASLHQVRALIGPPPTEGHRRDGLIEHLHALNDAYRGLHDRHLVALACEMRIPMAEVYEVASFYHHFEVLRGASEAPGLTVRVCDSLSCQLAGAQELLARLPQFFAGQDVRVVPVPCVGRCEQAPVAVVHQTPVARATPEAVVFASNGPLALIPQAQAAIYFVAADWAERSLPEYAGPTDYASYRAHGGYSTAAALVNGEMDTEEVLTMMEDSGLRGLGGAGFPAGRKWRIVRGQAAPRLMAVNIDEGEPGTFKDRTYLERDPHRFLEGVLIAAQVVGTEAVYIYLRDEYHGCRALLQAELGKLLADPPCPLPHIELRRGAGAYICGEESAMIESIEGKRGMPRLRPPYIAERGLFGRPTLEHNFETLYWVRDIVERGPQWFAGFGRRGRKGLRSFSVSGRVAQPGVKLAPAGITLRELIDEYCGGMQAGHELYAYLPGGASGGILPARLADLPLDFDTLQPHGCFIGSAAIIVLGHHDRARDAALNVMRFFAHESCGQCTPCRVGTDKAATLMQAPRWDGDLLDDLAQVMQDASICGLGQAAPNPIRCMHQYFAHEVGENAWPGDLPHPRSGPLSKTLPPERAP</sequence>
<evidence type="ECO:0000256" key="5">
    <source>
        <dbReference type="ARBA" id="ARBA00023004"/>
    </source>
</evidence>
<dbReference type="Gene3D" id="3.40.30.10">
    <property type="entry name" value="Glutaredoxin"/>
    <property type="match status" value="1"/>
</dbReference>
<dbReference type="Pfam" id="PF10589">
    <property type="entry name" value="NADH_4Fe-4S"/>
    <property type="match status" value="1"/>
</dbReference>
<evidence type="ECO:0000259" key="8">
    <source>
        <dbReference type="SMART" id="SM00928"/>
    </source>
</evidence>
<comment type="similarity">
    <text evidence="2">Belongs to the complex I 51 kDa subunit family.</text>
</comment>
<dbReference type="OrthoDB" id="9805533at2"/>
<dbReference type="InterPro" id="IPR019575">
    <property type="entry name" value="Nuop51_4Fe4S-bd"/>
</dbReference>
<dbReference type="SUPFAM" id="SSF142019">
    <property type="entry name" value="Nqo1 FMN-binding domain-like"/>
    <property type="match status" value="1"/>
</dbReference>
<dbReference type="GO" id="GO:0010181">
    <property type="term" value="F:FMN binding"/>
    <property type="evidence" value="ECO:0007669"/>
    <property type="project" value="InterPro"/>
</dbReference>
<dbReference type="Gene3D" id="1.20.1440.230">
    <property type="entry name" value="NADH-ubiquinone oxidoreductase 51kDa subunit, iron-sulphur binding domain"/>
    <property type="match status" value="1"/>
</dbReference>
<dbReference type="InterPro" id="IPR036249">
    <property type="entry name" value="Thioredoxin-like_sf"/>
</dbReference>
<feature type="region of interest" description="Disordered" evidence="7">
    <location>
        <begin position="600"/>
        <end position="621"/>
    </location>
</feature>
<dbReference type="Pfam" id="PF10531">
    <property type="entry name" value="SLBB"/>
    <property type="match status" value="1"/>
</dbReference>
<dbReference type="RefSeq" id="WP_106445323.1">
    <property type="nucleotide sequence ID" value="NZ_CP027669.1"/>
</dbReference>
<dbReference type="SUPFAM" id="SSF52833">
    <property type="entry name" value="Thioredoxin-like"/>
    <property type="match status" value="1"/>
</dbReference>
<reference evidence="9 10" key="1">
    <citation type="submission" date="2018-03" db="EMBL/GenBank/DDBJ databases">
        <title>Genome sequencing of Simplicispira sp.</title>
        <authorList>
            <person name="Kim S.-J."/>
            <person name="Heo J."/>
            <person name="Kwon S.-W."/>
        </authorList>
    </citation>
    <scope>NUCLEOTIDE SEQUENCE [LARGE SCALE GENOMIC DNA]</scope>
    <source>
        <strain evidence="9 10">SC1-8</strain>
    </source>
</reference>
<dbReference type="KEGG" id="simp:C6571_02690"/>
<dbReference type="Gene3D" id="3.40.50.11540">
    <property type="entry name" value="NADH-ubiquinone oxidoreductase 51kDa subunit"/>
    <property type="match status" value="1"/>
</dbReference>
<evidence type="ECO:0000313" key="9">
    <source>
        <dbReference type="EMBL" id="AVO40330.1"/>
    </source>
</evidence>
<dbReference type="Proteomes" id="UP000239326">
    <property type="component" value="Chromosome"/>
</dbReference>
<dbReference type="SMART" id="SM00928">
    <property type="entry name" value="NADH_4Fe-4S"/>
    <property type="match status" value="1"/>
</dbReference>
<dbReference type="InterPro" id="IPR019554">
    <property type="entry name" value="Soluble_ligand-bd"/>
</dbReference>
<dbReference type="Gene3D" id="1.10.10.1590">
    <property type="entry name" value="NADH-quinone oxidoreductase subunit E"/>
    <property type="match status" value="1"/>
</dbReference>
<name>A0A2S0MWQ7_9BURK</name>
<dbReference type="PROSITE" id="PS00644">
    <property type="entry name" value="COMPLEX1_51K_1"/>
    <property type="match status" value="1"/>
</dbReference>
<dbReference type="EMBL" id="CP027669">
    <property type="protein sequence ID" value="AVO40330.1"/>
    <property type="molecule type" value="Genomic_DNA"/>
</dbReference>
<keyword evidence="6" id="KW-0411">Iron-sulfur</keyword>
<dbReference type="PANTHER" id="PTHR43578:SF3">
    <property type="entry name" value="NADH-QUINONE OXIDOREDUCTASE SUBUNIT F"/>
    <property type="match status" value="1"/>
</dbReference>
<feature type="domain" description="NADH-ubiquinone oxidoreductase 51kDa subunit iron-sulphur binding" evidence="8">
    <location>
        <begin position="518"/>
        <end position="563"/>
    </location>
</feature>
<protein>
    <submittedName>
        <fullName evidence="9">NADH-quinone oxidoreductase subunit F</fullName>
    </submittedName>
</protein>
<dbReference type="SUPFAM" id="SSF142984">
    <property type="entry name" value="Nqo1 middle domain-like"/>
    <property type="match status" value="1"/>
</dbReference>
<dbReference type="FunFam" id="3.10.20.600:FF:000006">
    <property type="entry name" value="Formate dehydrogenase, beta subunit"/>
    <property type="match status" value="1"/>
</dbReference>
<comment type="cofactor">
    <cofactor evidence="1">
        <name>FMN</name>
        <dbReference type="ChEBI" id="CHEBI:58210"/>
    </cofactor>
</comment>
<dbReference type="AlphaFoldDB" id="A0A2S0MWQ7"/>
<accession>A0A2S0MWQ7</accession>
<dbReference type="GO" id="GO:0051539">
    <property type="term" value="F:4 iron, 4 sulfur cluster binding"/>
    <property type="evidence" value="ECO:0007669"/>
    <property type="project" value="UniProtKB-KW"/>
</dbReference>
<evidence type="ECO:0000256" key="1">
    <source>
        <dbReference type="ARBA" id="ARBA00001917"/>
    </source>
</evidence>
<dbReference type="Pfam" id="PF01257">
    <property type="entry name" value="2Fe-2S_thioredx"/>
    <property type="match status" value="1"/>
</dbReference>
<dbReference type="InterPro" id="IPR041921">
    <property type="entry name" value="NuoE_N"/>
</dbReference>
<dbReference type="InterPro" id="IPR011538">
    <property type="entry name" value="Nuo51_FMN-bd"/>
</dbReference>
<evidence type="ECO:0000256" key="6">
    <source>
        <dbReference type="ARBA" id="ARBA00023014"/>
    </source>
</evidence>
<evidence type="ECO:0000256" key="7">
    <source>
        <dbReference type="SAM" id="MobiDB-lite"/>
    </source>
</evidence>
<evidence type="ECO:0000313" key="10">
    <source>
        <dbReference type="Proteomes" id="UP000239326"/>
    </source>
</evidence>
<organism evidence="9 10">
    <name type="scientific">Simplicispira suum</name>
    <dbReference type="NCBI Taxonomy" id="2109915"/>
    <lineage>
        <taxon>Bacteria</taxon>
        <taxon>Pseudomonadati</taxon>
        <taxon>Pseudomonadota</taxon>
        <taxon>Betaproteobacteria</taxon>
        <taxon>Burkholderiales</taxon>
        <taxon>Comamonadaceae</taxon>
        <taxon>Simplicispira</taxon>
    </lineage>
</organism>
<dbReference type="PROSITE" id="PS00645">
    <property type="entry name" value="COMPLEX1_51K_2"/>
    <property type="match status" value="1"/>
</dbReference>
<evidence type="ECO:0000256" key="2">
    <source>
        <dbReference type="ARBA" id="ARBA00007523"/>
    </source>
</evidence>
<evidence type="ECO:0000256" key="4">
    <source>
        <dbReference type="ARBA" id="ARBA00022723"/>
    </source>
</evidence>
<dbReference type="CDD" id="cd03082">
    <property type="entry name" value="TRX_Fd_NuoE_W_FDH_beta"/>
    <property type="match status" value="1"/>
</dbReference>
<dbReference type="InterPro" id="IPR037225">
    <property type="entry name" value="Nuo51_FMN-bd_sf"/>
</dbReference>
<evidence type="ECO:0000256" key="3">
    <source>
        <dbReference type="ARBA" id="ARBA00022485"/>
    </source>
</evidence>
<keyword evidence="4" id="KW-0479">Metal-binding</keyword>
<gene>
    <name evidence="9" type="ORF">C6571_02690</name>
</gene>
<keyword evidence="3" id="KW-0004">4Fe-4S</keyword>
<dbReference type="Pfam" id="PF01512">
    <property type="entry name" value="Complex1_51K"/>
    <property type="match status" value="1"/>
</dbReference>
<dbReference type="GO" id="GO:0008137">
    <property type="term" value="F:NADH dehydrogenase (ubiquinone) activity"/>
    <property type="evidence" value="ECO:0007669"/>
    <property type="project" value="InterPro"/>
</dbReference>
<dbReference type="GO" id="GO:0046872">
    <property type="term" value="F:metal ion binding"/>
    <property type="evidence" value="ECO:0007669"/>
    <property type="project" value="UniProtKB-KW"/>
</dbReference>
<dbReference type="InterPro" id="IPR037207">
    <property type="entry name" value="Nuop51_4Fe4S-bd_sf"/>
</dbReference>
<dbReference type="InterPro" id="IPR001949">
    <property type="entry name" value="NADH-UbQ_OxRdtase_51kDa_CS"/>
</dbReference>
<dbReference type="SUPFAM" id="SSF140490">
    <property type="entry name" value="Nqo1C-terminal domain-like"/>
    <property type="match status" value="1"/>
</dbReference>